<keyword evidence="2" id="KW-1003">Cell membrane</keyword>
<dbReference type="PANTHER" id="PTHR30482">
    <property type="entry name" value="HIGH-AFFINITY BRANCHED-CHAIN AMINO ACID TRANSPORT SYSTEM PERMEASE"/>
    <property type="match status" value="1"/>
</dbReference>
<dbReference type="CDD" id="cd06581">
    <property type="entry name" value="TM_PBP1_LivM_like"/>
    <property type="match status" value="1"/>
</dbReference>
<dbReference type="GO" id="GO:0015658">
    <property type="term" value="F:branched-chain amino acid transmembrane transporter activity"/>
    <property type="evidence" value="ECO:0007669"/>
    <property type="project" value="InterPro"/>
</dbReference>
<organism evidence="7 8">
    <name type="scientific">Pusillimonas noertemannii</name>
    <dbReference type="NCBI Taxonomy" id="305977"/>
    <lineage>
        <taxon>Bacteria</taxon>
        <taxon>Pseudomonadati</taxon>
        <taxon>Pseudomonadota</taxon>
        <taxon>Betaproteobacteria</taxon>
        <taxon>Burkholderiales</taxon>
        <taxon>Alcaligenaceae</taxon>
        <taxon>Pusillimonas</taxon>
    </lineage>
</organism>
<protein>
    <submittedName>
        <fullName evidence="7">Branched-chain amino acid transport system permease protein</fullName>
    </submittedName>
</protein>
<evidence type="ECO:0000256" key="6">
    <source>
        <dbReference type="SAM" id="Phobius"/>
    </source>
</evidence>
<sequence>MKIIVSSLGSDVVGSRSFRWTDLALLAIPLLSVYVAFPSYLSLASYVAVMALFALSLDVALGIAGIVTLGHAVFFGVGAYAAGLLAIAGWQEPISGVLLAATCSALLAAITGPFVLRLTGLPQVIVTLIIAVLFFEAGNKMGWLTGGDDGLQGIVLSPIFGVFEWSIYSTTEYLYVLAWLMIVFFAVQRMAASPFGIALRGIRENRLRMQLIGSPVMRHLVVSYMISAFIAGIAGALLAQTTEFVGLEVLSVETSIDVVVMLVLGGVGHLFGALLGAPLYLLVKDLSKQWNPHAWMIAIGFLLVLVTLFARGGILGVLYAMAGKFDNRNKDKEAP</sequence>
<keyword evidence="8" id="KW-1185">Reference proteome</keyword>
<comment type="subcellular location">
    <subcellularLocation>
        <location evidence="1">Cell membrane</location>
        <topology evidence="1">Multi-pass membrane protein</topology>
    </subcellularLocation>
</comment>
<evidence type="ECO:0000256" key="4">
    <source>
        <dbReference type="ARBA" id="ARBA00022989"/>
    </source>
</evidence>
<dbReference type="InterPro" id="IPR043428">
    <property type="entry name" value="LivM-like"/>
</dbReference>
<evidence type="ECO:0000256" key="2">
    <source>
        <dbReference type="ARBA" id="ARBA00022475"/>
    </source>
</evidence>
<feature type="transmembrane region" description="Helical" evidence="6">
    <location>
        <begin position="150"/>
        <end position="168"/>
    </location>
</feature>
<feature type="transmembrane region" description="Helical" evidence="6">
    <location>
        <begin position="121"/>
        <end position="138"/>
    </location>
</feature>
<evidence type="ECO:0000256" key="3">
    <source>
        <dbReference type="ARBA" id="ARBA00022692"/>
    </source>
</evidence>
<dbReference type="GO" id="GO:0005886">
    <property type="term" value="C:plasma membrane"/>
    <property type="evidence" value="ECO:0007669"/>
    <property type="project" value="UniProtKB-SubCell"/>
</dbReference>
<feature type="transmembrane region" description="Helical" evidence="6">
    <location>
        <begin position="220"/>
        <end position="239"/>
    </location>
</feature>
<feature type="transmembrane region" description="Helical" evidence="6">
    <location>
        <begin position="259"/>
        <end position="283"/>
    </location>
</feature>
<evidence type="ECO:0000313" key="7">
    <source>
        <dbReference type="EMBL" id="PVY62707.1"/>
    </source>
</evidence>
<evidence type="ECO:0000256" key="1">
    <source>
        <dbReference type="ARBA" id="ARBA00004651"/>
    </source>
</evidence>
<dbReference type="InterPro" id="IPR001851">
    <property type="entry name" value="ABC_transp_permease"/>
</dbReference>
<dbReference type="OrthoDB" id="9814461at2"/>
<dbReference type="AlphaFoldDB" id="A0A2U1CP30"/>
<keyword evidence="4 6" id="KW-1133">Transmembrane helix</keyword>
<keyword evidence="5 6" id="KW-0472">Membrane</keyword>
<feature type="transmembrane region" description="Helical" evidence="6">
    <location>
        <begin position="97"/>
        <end position="115"/>
    </location>
</feature>
<keyword evidence="3 6" id="KW-0812">Transmembrane</keyword>
<feature type="transmembrane region" description="Helical" evidence="6">
    <location>
        <begin position="20"/>
        <end position="37"/>
    </location>
</feature>
<evidence type="ECO:0000313" key="8">
    <source>
        <dbReference type="Proteomes" id="UP000246145"/>
    </source>
</evidence>
<dbReference type="Proteomes" id="UP000246145">
    <property type="component" value="Unassembled WGS sequence"/>
</dbReference>
<reference evidence="7 8" key="1">
    <citation type="submission" date="2018-04" db="EMBL/GenBank/DDBJ databases">
        <title>Genomic Encyclopedia of Type Strains, Phase IV (KMG-IV): sequencing the most valuable type-strain genomes for metagenomic binning, comparative biology and taxonomic classification.</title>
        <authorList>
            <person name="Goeker M."/>
        </authorList>
    </citation>
    <scope>NUCLEOTIDE SEQUENCE [LARGE SCALE GENOMIC DNA]</scope>
    <source>
        <strain evidence="7 8">DSM 10065</strain>
    </source>
</reference>
<accession>A0A2U1CP30</accession>
<feature type="transmembrane region" description="Helical" evidence="6">
    <location>
        <begin position="174"/>
        <end position="199"/>
    </location>
</feature>
<gene>
    <name evidence="7" type="ORF">C7440_2202</name>
</gene>
<comment type="caution">
    <text evidence="7">The sequence shown here is derived from an EMBL/GenBank/DDBJ whole genome shotgun (WGS) entry which is preliminary data.</text>
</comment>
<evidence type="ECO:0000256" key="5">
    <source>
        <dbReference type="ARBA" id="ARBA00023136"/>
    </source>
</evidence>
<dbReference type="Pfam" id="PF02653">
    <property type="entry name" value="BPD_transp_2"/>
    <property type="match status" value="1"/>
</dbReference>
<dbReference type="RefSeq" id="WP_116518541.1">
    <property type="nucleotide sequence ID" value="NZ_JACCEX010000002.1"/>
</dbReference>
<dbReference type="EMBL" id="QEKO01000002">
    <property type="protein sequence ID" value="PVY62707.1"/>
    <property type="molecule type" value="Genomic_DNA"/>
</dbReference>
<name>A0A2U1CP30_9BURK</name>
<dbReference type="PANTHER" id="PTHR30482:SF17">
    <property type="entry name" value="ABC TRANSPORTER ATP-BINDING PROTEIN"/>
    <property type="match status" value="1"/>
</dbReference>
<feature type="transmembrane region" description="Helical" evidence="6">
    <location>
        <begin position="295"/>
        <end position="322"/>
    </location>
</feature>
<proteinExistence type="predicted"/>